<evidence type="ECO:0000256" key="10">
    <source>
        <dbReference type="ARBA" id="ARBA00023163"/>
    </source>
</evidence>
<evidence type="ECO:0000313" key="14">
    <source>
        <dbReference type="EMBL" id="KAJ1155435.1"/>
    </source>
</evidence>
<comment type="subcellular location">
    <subcellularLocation>
        <location evidence="1">Mitochondrion</location>
    </subcellularLocation>
</comment>
<evidence type="ECO:0000256" key="12">
    <source>
        <dbReference type="RuleBase" id="RU362106"/>
    </source>
</evidence>
<dbReference type="EC" id="2.1.1.-" evidence="12"/>
<keyword evidence="9" id="KW-0496">Mitochondrion</keyword>
<evidence type="ECO:0000256" key="6">
    <source>
        <dbReference type="ARBA" id="ARBA00022884"/>
    </source>
</evidence>
<protein>
    <recommendedName>
        <fullName evidence="12">rRNA adenine N(6)-methyltransferase</fullName>
        <ecNumber evidence="12">2.1.1.-</ecNumber>
    </recommendedName>
</protein>
<dbReference type="Pfam" id="PF00398">
    <property type="entry name" value="RrnaAD"/>
    <property type="match status" value="1"/>
</dbReference>
<organism evidence="14 15">
    <name type="scientific">Pleurodeles waltl</name>
    <name type="common">Iberian ribbed newt</name>
    <dbReference type="NCBI Taxonomy" id="8319"/>
    <lineage>
        <taxon>Eukaryota</taxon>
        <taxon>Metazoa</taxon>
        <taxon>Chordata</taxon>
        <taxon>Craniata</taxon>
        <taxon>Vertebrata</taxon>
        <taxon>Euteleostomi</taxon>
        <taxon>Amphibia</taxon>
        <taxon>Batrachia</taxon>
        <taxon>Caudata</taxon>
        <taxon>Salamandroidea</taxon>
        <taxon>Salamandridae</taxon>
        <taxon>Pleurodelinae</taxon>
        <taxon>Pleurodeles</taxon>
    </lineage>
</organism>
<keyword evidence="8" id="KW-0805">Transcription regulation</keyword>
<dbReference type="InterPro" id="IPR001737">
    <property type="entry name" value="KsgA/Erm"/>
</dbReference>
<dbReference type="Proteomes" id="UP001066276">
    <property type="component" value="Chromosome 5"/>
</dbReference>
<keyword evidence="15" id="KW-1185">Reference proteome</keyword>
<keyword evidence="2 12" id="KW-0698">rRNA processing</keyword>
<keyword evidence="5 11" id="KW-0949">S-adenosyl-L-methionine</keyword>
<dbReference type="PIRSF" id="PIRSF027833">
    <property type="entry name" value="MtTFB2"/>
    <property type="match status" value="1"/>
</dbReference>
<dbReference type="GO" id="GO:0005759">
    <property type="term" value="C:mitochondrial matrix"/>
    <property type="evidence" value="ECO:0007669"/>
    <property type="project" value="TreeGrafter"/>
</dbReference>
<sequence length="388" mass="44438">MCTIQSGPLLLAPLLLRHLTRNSTLNLRGVSAAAAARARRKREVPDLEDLQERAQASKGFRRFIADPDLAREVLRCLEPADLSRRGAQIWECNPGPGILTQTLLDAGARVVALERDKVFLPDLKSLEHKADGQLDVLHCDFFKLDPLSQGPVKPPSMYSEMLFQKLGMTEVPWTADVPVKVVGLFPDKTEKSMLWKLIYALYERISIFRYGRIQLNMFISEKEYMKLIAVPGEMRNYQAISVLYQTACHMELLLMEPWSSFLTSSRMGGLVIPKSTRLPNEHLCLVRITPRRDLFSHSLTSANSTTFVVMMKQCFARRTAKLITRLETWIPGHGRNLLRQLELPENILIGHVTAEQYQRLFEVMEHSGEFNKSWIFDEILENREKNVF</sequence>
<name>A0AAV7RWY6_PLEWA</name>
<dbReference type="EMBL" id="JANPWB010000009">
    <property type="protein sequence ID" value="KAJ1155435.1"/>
    <property type="molecule type" value="Genomic_DNA"/>
</dbReference>
<feature type="binding site" evidence="11">
    <location>
        <position position="64"/>
    </location>
    <ligand>
        <name>S-adenosyl-L-methionine</name>
        <dbReference type="ChEBI" id="CHEBI:59789"/>
    </ligand>
</feature>
<dbReference type="GO" id="GO:0034246">
    <property type="term" value="F:mitochondrial transcription factor activity"/>
    <property type="evidence" value="ECO:0007669"/>
    <property type="project" value="TreeGrafter"/>
</dbReference>
<dbReference type="Gene3D" id="3.40.50.150">
    <property type="entry name" value="Vaccinia Virus protein VP39"/>
    <property type="match status" value="1"/>
</dbReference>
<evidence type="ECO:0000259" key="13">
    <source>
        <dbReference type="SMART" id="SM00650"/>
    </source>
</evidence>
<evidence type="ECO:0000256" key="4">
    <source>
        <dbReference type="ARBA" id="ARBA00022679"/>
    </source>
</evidence>
<keyword evidence="4 11" id="KW-0808">Transferase</keyword>
<dbReference type="GO" id="GO:0006391">
    <property type="term" value="P:transcription initiation at mitochondrial promoter"/>
    <property type="evidence" value="ECO:0007669"/>
    <property type="project" value="TreeGrafter"/>
</dbReference>
<comment type="caution">
    <text evidence="14">The sequence shown here is derived from an EMBL/GenBank/DDBJ whole genome shotgun (WGS) entry which is preliminary data.</text>
</comment>
<feature type="binding site" evidence="11">
    <location>
        <position position="114"/>
    </location>
    <ligand>
        <name>S-adenosyl-L-methionine</name>
        <dbReference type="ChEBI" id="CHEBI:59789"/>
    </ligand>
</feature>
<gene>
    <name evidence="14" type="ORF">NDU88_008165</name>
</gene>
<evidence type="ECO:0000256" key="11">
    <source>
        <dbReference type="PROSITE-ProRule" id="PRU01026"/>
    </source>
</evidence>
<keyword evidence="10" id="KW-0804">Transcription</keyword>
<reference evidence="14" key="1">
    <citation type="journal article" date="2022" name="bioRxiv">
        <title>Sequencing and chromosome-scale assembly of the giantPleurodeles waltlgenome.</title>
        <authorList>
            <person name="Brown T."/>
            <person name="Elewa A."/>
            <person name="Iarovenko S."/>
            <person name="Subramanian E."/>
            <person name="Araus A.J."/>
            <person name="Petzold A."/>
            <person name="Susuki M."/>
            <person name="Suzuki K.-i.T."/>
            <person name="Hayashi T."/>
            <person name="Toyoda A."/>
            <person name="Oliveira C."/>
            <person name="Osipova E."/>
            <person name="Leigh N.D."/>
            <person name="Simon A."/>
            <person name="Yun M.H."/>
        </authorList>
    </citation>
    <scope>NUCLEOTIDE SEQUENCE</scope>
    <source>
        <strain evidence="14">20211129_DDA</strain>
        <tissue evidence="14">Liver</tissue>
    </source>
</reference>
<dbReference type="PANTHER" id="PTHR11727">
    <property type="entry name" value="DIMETHYLADENOSINE TRANSFERASE"/>
    <property type="match status" value="1"/>
</dbReference>
<keyword evidence="6 11" id="KW-0694">RNA-binding</keyword>
<proteinExistence type="inferred from homology"/>
<evidence type="ECO:0000256" key="5">
    <source>
        <dbReference type="ARBA" id="ARBA00022691"/>
    </source>
</evidence>
<comment type="similarity">
    <text evidence="11 12">Belongs to the class I-like SAM-binding methyltransferase superfamily. rRNA adenine N(6)-methyltransferase family.</text>
</comment>
<evidence type="ECO:0000313" key="15">
    <source>
        <dbReference type="Proteomes" id="UP001066276"/>
    </source>
</evidence>
<dbReference type="GO" id="GO:0003723">
    <property type="term" value="F:RNA binding"/>
    <property type="evidence" value="ECO:0007669"/>
    <property type="project" value="UniProtKB-UniRule"/>
</dbReference>
<keyword evidence="7" id="KW-0809">Transit peptide</keyword>
<dbReference type="AlphaFoldDB" id="A0AAV7RWY6"/>
<dbReference type="SMART" id="SM00650">
    <property type="entry name" value="rADc"/>
    <property type="match status" value="1"/>
</dbReference>
<dbReference type="InterPro" id="IPR020598">
    <property type="entry name" value="rRNA_Ade_methylase_Trfase_N"/>
</dbReference>
<dbReference type="PANTHER" id="PTHR11727:SF13">
    <property type="entry name" value="DIMETHYLADENOSINE TRANSFERASE 2, MITOCHONDRIAL"/>
    <property type="match status" value="1"/>
</dbReference>
<dbReference type="PROSITE" id="PS51689">
    <property type="entry name" value="SAM_RNA_A_N6_MT"/>
    <property type="match status" value="1"/>
</dbReference>
<evidence type="ECO:0000256" key="7">
    <source>
        <dbReference type="ARBA" id="ARBA00022946"/>
    </source>
</evidence>
<keyword evidence="3 11" id="KW-0489">Methyltransferase</keyword>
<evidence type="ECO:0000256" key="8">
    <source>
        <dbReference type="ARBA" id="ARBA00023015"/>
    </source>
</evidence>
<evidence type="ECO:0000256" key="2">
    <source>
        <dbReference type="ARBA" id="ARBA00022552"/>
    </source>
</evidence>
<evidence type="ECO:0000256" key="1">
    <source>
        <dbReference type="ARBA" id="ARBA00004173"/>
    </source>
</evidence>
<accession>A0AAV7RWY6</accession>
<dbReference type="InterPro" id="IPR029063">
    <property type="entry name" value="SAM-dependent_MTases_sf"/>
</dbReference>
<feature type="binding site" evidence="11">
    <location>
        <position position="140"/>
    </location>
    <ligand>
        <name>S-adenosyl-L-methionine</name>
        <dbReference type="ChEBI" id="CHEBI:59789"/>
    </ligand>
</feature>
<feature type="domain" description="Ribosomal RNA adenine methylase transferase N-terminal" evidence="13">
    <location>
        <begin position="69"/>
        <end position="266"/>
    </location>
</feature>
<dbReference type="SUPFAM" id="SSF53335">
    <property type="entry name" value="S-adenosyl-L-methionine-dependent methyltransferases"/>
    <property type="match status" value="1"/>
</dbReference>
<dbReference type="GO" id="GO:0000179">
    <property type="term" value="F:rRNA (adenine-N6,N6-)-dimethyltransferase activity"/>
    <property type="evidence" value="ECO:0007669"/>
    <property type="project" value="UniProtKB-UniRule"/>
</dbReference>
<comment type="caution">
    <text evidence="11">Lacks conserved residue(s) required for the propagation of feature annotation.</text>
</comment>
<evidence type="ECO:0000256" key="3">
    <source>
        <dbReference type="ARBA" id="ARBA00022603"/>
    </source>
</evidence>
<evidence type="ECO:0000256" key="9">
    <source>
        <dbReference type="ARBA" id="ARBA00023128"/>
    </source>
</evidence>